<organism evidence="1 2">
    <name type="scientific">Desulfoscipio gibsoniae DSM 7213</name>
    <dbReference type="NCBI Taxonomy" id="767817"/>
    <lineage>
        <taxon>Bacteria</taxon>
        <taxon>Bacillati</taxon>
        <taxon>Bacillota</taxon>
        <taxon>Clostridia</taxon>
        <taxon>Eubacteriales</taxon>
        <taxon>Desulfallaceae</taxon>
        <taxon>Desulfoscipio</taxon>
    </lineage>
</organism>
<evidence type="ECO:0000313" key="1">
    <source>
        <dbReference type="EMBL" id="AGL01154.1"/>
    </source>
</evidence>
<dbReference type="HOGENOM" id="CLU_2464021_0_0_9"/>
<dbReference type="RefSeq" id="WP_006522400.1">
    <property type="nucleotide sequence ID" value="NC_021184.1"/>
</dbReference>
<keyword evidence="2" id="KW-1185">Reference proteome</keyword>
<proteinExistence type="predicted"/>
<dbReference type="Proteomes" id="UP000013520">
    <property type="component" value="Chromosome"/>
</dbReference>
<accession>R4KEZ0</accession>
<dbReference type="EMBL" id="CP003273">
    <property type="protein sequence ID" value="AGL01154.1"/>
    <property type="molecule type" value="Genomic_DNA"/>
</dbReference>
<dbReference type="AlphaFoldDB" id="R4KEZ0"/>
<name>R4KEZ0_9FIRM</name>
<protein>
    <submittedName>
        <fullName evidence="1">Uncharacterized protein</fullName>
    </submittedName>
</protein>
<gene>
    <name evidence="1" type="ORF">Desgi_1684</name>
</gene>
<evidence type="ECO:0000313" key="2">
    <source>
        <dbReference type="Proteomes" id="UP000013520"/>
    </source>
</evidence>
<sequence>MDKNYDRYTGLVMDIRDCLTVIQGLIQVTKKKQSVDNLDVIMEHLNIADQKLKELSNSVINQSAMQPSDYLNGMPPIYANTHNSKLPD</sequence>
<dbReference type="KEGG" id="dgi:Desgi_1684"/>
<reference evidence="1 2" key="1">
    <citation type="submission" date="2012-01" db="EMBL/GenBank/DDBJ databases">
        <title>Complete sequence of Desulfotomaculum gibsoniae DSM 7213.</title>
        <authorList>
            <consortium name="US DOE Joint Genome Institute"/>
            <person name="Lucas S."/>
            <person name="Han J."/>
            <person name="Lapidus A."/>
            <person name="Cheng J.-F."/>
            <person name="Goodwin L."/>
            <person name="Pitluck S."/>
            <person name="Peters L."/>
            <person name="Ovchinnikova G."/>
            <person name="Teshima H."/>
            <person name="Detter J.C."/>
            <person name="Han C."/>
            <person name="Tapia R."/>
            <person name="Land M."/>
            <person name="Hauser L."/>
            <person name="Kyrpides N."/>
            <person name="Ivanova N."/>
            <person name="Pagani I."/>
            <person name="Parshina S."/>
            <person name="Plugge C."/>
            <person name="Muyzer G."/>
            <person name="Kuever J."/>
            <person name="Ivanova A."/>
            <person name="Nazina T."/>
            <person name="Klenk H.-P."/>
            <person name="Brambilla E."/>
            <person name="Spring S."/>
            <person name="Stams A.F."/>
            <person name="Woyke T."/>
        </authorList>
    </citation>
    <scope>NUCLEOTIDE SEQUENCE [LARGE SCALE GENOMIC DNA]</scope>
    <source>
        <strain evidence="1 2">DSM 7213</strain>
    </source>
</reference>